<evidence type="ECO:0000256" key="9">
    <source>
        <dbReference type="ARBA" id="ARBA00022842"/>
    </source>
</evidence>
<protein>
    <recommendedName>
        <fullName evidence="12 13">DNA primase</fullName>
        <ecNumber evidence="12">2.7.7.101</ecNumber>
    </recommendedName>
</protein>
<evidence type="ECO:0000256" key="13">
    <source>
        <dbReference type="PIRNR" id="PIRNR002811"/>
    </source>
</evidence>
<dbReference type="AlphaFoldDB" id="A0AB36P320"/>
<comment type="catalytic activity">
    <reaction evidence="12">
        <text>ssDNA + n NTP = ssDNA/pppN(pN)n-1 hybrid + (n-1) diphosphate.</text>
        <dbReference type="EC" id="2.7.7.101"/>
    </reaction>
</comment>
<evidence type="ECO:0000256" key="2">
    <source>
        <dbReference type="ARBA" id="ARBA00022515"/>
    </source>
</evidence>
<comment type="subunit">
    <text evidence="12">Monomer. Interacts with DnaB.</text>
</comment>
<keyword evidence="1 12" id="KW-0240">DNA-directed RNA polymerase</keyword>
<reference evidence="17 18" key="2">
    <citation type="submission" date="2016-11" db="EMBL/GenBank/DDBJ databases">
        <authorList>
            <person name="Varghese N."/>
            <person name="Submissions S."/>
        </authorList>
    </citation>
    <scope>NUCLEOTIDE SEQUENCE [LARGE SCALE GENOMIC DNA]</scope>
    <source>
        <strain evidence="17 18">DSM 6368</strain>
    </source>
</reference>
<evidence type="ECO:0000313" key="18">
    <source>
        <dbReference type="Proteomes" id="UP000184216"/>
    </source>
</evidence>
<dbReference type="EC" id="2.7.7.101" evidence="12"/>
<dbReference type="SUPFAM" id="SSF57783">
    <property type="entry name" value="Zinc beta-ribbon"/>
    <property type="match status" value="1"/>
</dbReference>
<evidence type="ECO:0000256" key="14">
    <source>
        <dbReference type="SAM" id="MobiDB-lite"/>
    </source>
</evidence>
<comment type="caution">
    <text evidence="12">Lacks conserved residue(s) required for the propagation of feature annotation.</text>
</comment>
<evidence type="ECO:0000256" key="1">
    <source>
        <dbReference type="ARBA" id="ARBA00022478"/>
    </source>
</evidence>
<sequence length="685" mass="78046">MISQNTIDTVFETARVEEVIGDFVNLKRAGSNFKGLSPFSDERSPSFMVSPAKGIWKDFSTGKGGNSVKFLMEHSQFTYPEAIRYLARKYNIEIEETEQTDAEKAITDVRESMYLVSEFAKEYFHNTLLHSEEGKAIGLSYFKERGFTNETIKKFSLGYSPETWDALTKEALGKGYKLEFLESTGLTIAREDRPFDRFKGRVMFPIESMSGRVLGFGGRILTNDKKAAKYLNSPESDIYHKSRVLYGIFQAKQSIAKLNNCYLVEGYTDVIQFHQAGIENVVASSGTALTPDQIRLVNRLTKNITVLFDGDAAGLRASIRGIDLILEEGMNVRVCGFPDGEDPDSFARKNSHDDLVAYLEANSKDFIQFKASILMNEAKNDPIKKADLIRDMVTSISKIPDRIQREVYLQECARIMDISEQVLVSTLAQLIQKDIADADKKQKQQQKPFEVVRNQNPNTGYSGGDPDDPRTGPPDDYPGEPGYPQQAEKVDILYGFERKIIEILLLYGSVLEDFEDVYLKADEEGVIKEVSEKRKYKVYEKVYLSLQEDEVELSNSLFQSIFNGLIDFYNQNESFSLDKYLMHLPPEFAQEVTNILMEDEKVAIHNWEGQNIFPKHKNVTIEQNVSDTIFSMRWYLVSKIIQELKQSLLSDPQEDNSELLSMVVDYSKLLNNFSRKLGRVVVPYH</sequence>
<dbReference type="InterPro" id="IPR002694">
    <property type="entry name" value="Znf_CHC2"/>
</dbReference>
<keyword evidence="2 12" id="KW-0639">Primosome</keyword>
<dbReference type="GO" id="GO:0005737">
    <property type="term" value="C:cytoplasm"/>
    <property type="evidence" value="ECO:0007669"/>
    <property type="project" value="TreeGrafter"/>
</dbReference>
<dbReference type="InterPro" id="IPR036977">
    <property type="entry name" value="DNA_primase_Znf_CHC2"/>
</dbReference>
<keyword evidence="3 12" id="KW-0808">Transferase</keyword>
<dbReference type="CDD" id="cd03364">
    <property type="entry name" value="TOPRIM_DnaG_primases"/>
    <property type="match status" value="1"/>
</dbReference>
<feature type="domain" description="Toprim" evidence="15">
    <location>
        <begin position="259"/>
        <end position="340"/>
    </location>
</feature>
<dbReference type="InterPro" id="IPR030846">
    <property type="entry name" value="DnaG_bac"/>
</dbReference>
<dbReference type="RefSeq" id="WP_073397062.1">
    <property type="nucleotide sequence ID" value="NZ_FRBX01000005.1"/>
</dbReference>
<comment type="function">
    <text evidence="12 13">RNA polymerase that catalyzes the synthesis of short RNA molecules used as primers for DNA polymerase during DNA replication.</text>
</comment>
<dbReference type="NCBIfam" id="TIGR01391">
    <property type="entry name" value="dnaG"/>
    <property type="match status" value="1"/>
</dbReference>
<accession>A0AB36P320</accession>
<keyword evidence="6 13" id="KW-0479">Metal-binding</keyword>
<evidence type="ECO:0000256" key="10">
    <source>
        <dbReference type="ARBA" id="ARBA00023125"/>
    </source>
</evidence>
<dbReference type="InterPro" id="IPR006295">
    <property type="entry name" value="DNA_primase_DnaG"/>
</dbReference>
<dbReference type="EMBL" id="MUHB01000007">
    <property type="protein sequence ID" value="OXB06149.1"/>
    <property type="molecule type" value="Genomic_DNA"/>
</dbReference>
<dbReference type="SMART" id="SM00400">
    <property type="entry name" value="ZnF_CHCC"/>
    <property type="match status" value="1"/>
</dbReference>
<dbReference type="Proteomes" id="UP000184216">
    <property type="component" value="Unassembled WGS sequence"/>
</dbReference>
<dbReference type="Gene3D" id="3.40.1360.10">
    <property type="match status" value="1"/>
</dbReference>
<dbReference type="PANTHER" id="PTHR30313:SF2">
    <property type="entry name" value="DNA PRIMASE"/>
    <property type="match status" value="1"/>
</dbReference>
<dbReference type="Proteomes" id="UP000198431">
    <property type="component" value="Unassembled WGS sequence"/>
</dbReference>
<evidence type="ECO:0000256" key="12">
    <source>
        <dbReference type="HAMAP-Rule" id="MF_00974"/>
    </source>
</evidence>
<evidence type="ECO:0000313" key="19">
    <source>
        <dbReference type="Proteomes" id="UP000198431"/>
    </source>
</evidence>
<keyword evidence="7" id="KW-0863">Zinc-finger</keyword>
<dbReference type="Gene3D" id="3.90.580.10">
    <property type="entry name" value="Zinc finger, CHC2-type domain"/>
    <property type="match status" value="1"/>
</dbReference>
<dbReference type="PIRSF" id="PIRSF002811">
    <property type="entry name" value="DnaG"/>
    <property type="match status" value="1"/>
</dbReference>
<keyword evidence="9" id="KW-0460">Magnesium</keyword>
<proteinExistence type="inferred from homology"/>
<dbReference type="Pfam" id="PF13155">
    <property type="entry name" value="Toprim_2"/>
    <property type="match status" value="1"/>
</dbReference>
<dbReference type="GO" id="GO:0008270">
    <property type="term" value="F:zinc ion binding"/>
    <property type="evidence" value="ECO:0007669"/>
    <property type="project" value="UniProtKB-KW"/>
</dbReference>
<dbReference type="GO" id="GO:0003677">
    <property type="term" value="F:DNA binding"/>
    <property type="evidence" value="ECO:0007669"/>
    <property type="project" value="UniProtKB-KW"/>
</dbReference>
<evidence type="ECO:0000256" key="6">
    <source>
        <dbReference type="ARBA" id="ARBA00022723"/>
    </source>
</evidence>
<dbReference type="InterPro" id="IPR019475">
    <property type="entry name" value="DNA_primase_DnaB-bd"/>
</dbReference>
<dbReference type="PANTHER" id="PTHR30313">
    <property type="entry name" value="DNA PRIMASE"/>
    <property type="match status" value="1"/>
</dbReference>
<dbReference type="GO" id="GO:0003899">
    <property type="term" value="F:DNA-directed RNA polymerase activity"/>
    <property type="evidence" value="ECO:0007669"/>
    <property type="project" value="UniProtKB-UniRule"/>
</dbReference>
<dbReference type="GO" id="GO:0006269">
    <property type="term" value="P:DNA replication, synthesis of primer"/>
    <property type="evidence" value="ECO:0007669"/>
    <property type="project" value="UniProtKB-UniRule"/>
</dbReference>
<comment type="caution">
    <text evidence="16">The sequence shown here is derived from an EMBL/GenBank/DDBJ whole genome shotgun (WGS) entry which is preliminary data.</text>
</comment>
<dbReference type="GO" id="GO:0000428">
    <property type="term" value="C:DNA-directed RNA polymerase complex"/>
    <property type="evidence" value="ECO:0007669"/>
    <property type="project" value="UniProtKB-KW"/>
</dbReference>
<gene>
    <name evidence="12" type="primary">dnaG</name>
    <name evidence="16" type="ORF">B0A72_09130</name>
    <name evidence="17" type="ORF">SAMN05444387_3602</name>
</gene>
<comment type="cofactor">
    <cofactor evidence="13">
        <name>Zn(2+)</name>
        <dbReference type="ChEBI" id="CHEBI:29105"/>
    </cofactor>
    <text evidence="13">Binds 1 zinc ion per monomer.</text>
</comment>
<dbReference type="InterPro" id="IPR037068">
    <property type="entry name" value="DNA_primase_core_N_sf"/>
</dbReference>
<evidence type="ECO:0000256" key="4">
    <source>
        <dbReference type="ARBA" id="ARBA00022695"/>
    </source>
</evidence>
<feature type="region of interest" description="Disordered" evidence="14">
    <location>
        <begin position="442"/>
        <end position="484"/>
    </location>
</feature>
<dbReference type="Pfam" id="PF08275">
    <property type="entry name" value="DNAG_N"/>
    <property type="match status" value="1"/>
</dbReference>
<dbReference type="HAMAP" id="MF_00974">
    <property type="entry name" value="DNA_primase_DnaG"/>
    <property type="match status" value="1"/>
</dbReference>
<dbReference type="Pfam" id="PF01807">
    <property type="entry name" value="Zn_ribbon_DnaG"/>
    <property type="match status" value="1"/>
</dbReference>
<keyword evidence="8 13" id="KW-0862">Zinc</keyword>
<dbReference type="EMBL" id="FRBX01000005">
    <property type="protein sequence ID" value="SHM96404.1"/>
    <property type="molecule type" value="Genomic_DNA"/>
</dbReference>
<organism evidence="16 19">
    <name type="scientific">Flavobacterium pectinovorum</name>
    <dbReference type="NCBI Taxonomy" id="29533"/>
    <lineage>
        <taxon>Bacteria</taxon>
        <taxon>Pseudomonadati</taxon>
        <taxon>Bacteroidota</taxon>
        <taxon>Flavobacteriia</taxon>
        <taxon>Flavobacteriales</taxon>
        <taxon>Flavobacteriaceae</taxon>
        <taxon>Flavobacterium</taxon>
    </lineage>
</organism>
<evidence type="ECO:0000313" key="16">
    <source>
        <dbReference type="EMBL" id="OXB06149.1"/>
    </source>
</evidence>
<dbReference type="PROSITE" id="PS50880">
    <property type="entry name" value="TOPRIM"/>
    <property type="match status" value="1"/>
</dbReference>
<dbReference type="SUPFAM" id="SSF56731">
    <property type="entry name" value="DNA primase core"/>
    <property type="match status" value="1"/>
</dbReference>
<evidence type="ECO:0000256" key="8">
    <source>
        <dbReference type="ARBA" id="ARBA00022833"/>
    </source>
</evidence>
<evidence type="ECO:0000259" key="15">
    <source>
        <dbReference type="PROSITE" id="PS50880"/>
    </source>
</evidence>
<keyword evidence="11 12" id="KW-0804">Transcription</keyword>
<evidence type="ECO:0000256" key="3">
    <source>
        <dbReference type="ARBA" id="ARBA00022679"/>
    </source>
</evidence>
<dbReference type="Gene3D" id="3.90.980.10">
    <property type="entry name" value="DNA primase, catalytic core, N-terminal domain"/>
    <property type="match status" value="1"/>
</dbReference>
<evidence type="ECO:0000256" key="11">
    <source>
        <dbReference type="ARBA" id="ARBA00023163"/>
    </source>
</evidence>
<keyword evidence="18" id="KW-1185">Reference proteome</keyword>
<evidence type="ECO:0000256" key="5">
    <source>
        <dbReference type="ARBA" id="ARBA00022705"/>
    </source>
</evidence>
<dbReference type="Pfam" id="PF10410">
    <property type="entry name" value="DnaB_bind"/>
    <property type="match status" value="1"/>
</dbReference>
<evidence type="ECO:0000256" key="7">
    <source>
        <dbReference type="ARBA" id="ARBA00022771"/>
    </source>
</evidence>
<dbReference type="SMART" id="SM00493">
    <property type="entry name" value="TOPRIM"/>
    <property type="match status" value="1"/>
</dbReference>
<name>A0AB36P320_9FLAO</name>
<keyword evidence="10 12" id="KW-0238">DNA-binding</keyword>
<keyword evidence="5 12" id="KW-0235">DNA replication</keyword>
<keyword evidence="4 12" id="KW-0548">Nucleotidyltransferase</keyword>
<dbReference type="GO" id="GO:1990077">
    <property type="term" value="C:primosome complex"/>
    <property type="evidence" value="ECO:0007669"/>
    <property type="project" value="UniProtKB-KW"/>
</dbReference>
<dbReference type="InterPro" id="IPR013264">
    <property type="entry name" value="DNAG_N"/>
</dbReference>
<reference evidence="16 19" key="1">
    <citation type="submission" date="2016-11" db="EMBL/GenBank/DDBJ databases">
        <title>Whole genomes of Flavobacteriaceae.</title>
        <authorList>
            <person name="Stine C."/>
            <person name="Li C."/>
            <person name="Tadesse D."/>
        </authorList>
    </citation>
    <scope>NUCLEOTIDE SEQUENCE [LARGE SCALE GENOMIC DNA]</scope>
    <source>
        <strain evidence="16 19">ATCC 19366</strain>
    </source>
</reference>
<comment type="similarity">
    <text evidence="12 13">Belongs to the DnaG primase family.</text>
</comment>
<dbReference type="InterPro" id="IPR050219">
    <property type="entry name" value="DnaG_primase"/>
</dbReference>
<evidence type="ECO:0000313" key="17">
    <source>
        <dbReference type="EMBL" id="SHM96404.1"/>
    </source>
</evidence>
<dbReference type="InterPro" id="IPR034151">
    <property type="entry name" value="TOPRIM_DnaG_bac"/>
</dbReference>
<dbReference type="InterPro" id="IPR006171">
    <property type="entry name" value="TOPRIM_dom"/>
</dbReference>